<proteinExistence type="predicted"/>
<name>A0AB74TZZ4_9LACT</name>
<organism evidence="3">
    <name type="scientific">Dolosigranulum savutiense</name>
    <dbReference type="NCBI Taxonomy" id="3110288"/>
    <lineage>
        <taxon>Bacteria</taxon>
        <taxon>Bacillati</taxon>
        <taxon>Bacillota</taxon>
        <taxon>Bacilli</taxon>
        <taxon>Lactobacillales</taxon>
        <taxon>Carnobacteriaceae</taxon>
        <taxon>Dolosigranulum</taxon>
    </lineage>
</organism>
<dbReference type="EMBL" id="CP142435">
    <property type="protein sequence ID" value="XBC49569.1"/>
    <property type="molecule type" value="Genomic_DNA"/>
</dbReference>
<dbReference type="EMBL" id="CP142433">
    <property type="protein sequence ID" value="XBC46160.1"/>
    <property type="molecule type" value="Genomic_DNA"/>
</dbReference>
<dbReference type="RefSeq" id="WP_347300503.1">
    <property type="nucleotide sequence ID" value="NZ_CP142433.1"/>
</dbReference>
<evidence type="ECO:0000313" key="2">
    <source>
        <dbReference type="EMBL" id="XBC46160.1"/>
    </source>
</evidence>
<protein>
    <submittedName>
        <fullName evidence="3">DUF4357 domain-containing protein</fullName>
    </submittedName>
</protein>
<feature type="domain" description="DUF4357" evidence="1">
    <location>
        <begin position="16"/>
        <end position="55"/>
    </location>
</feature>
<sequence length="62" mass="6857">MKRRGKNLKIFLIDGTLQNSTLMQDILFSSPSAAATFMLGYPASGPQLWKTEDGVILRELEG</sequence>
<evidence type="ECO:0000313" key="3">
    <source>
        <dbReference type="EMBL" id="XBC49569.1"/>
    </source>
</evidence>
<dbReference type="Pfam" id="PF14267">
    <property type="entry name" value="DUF4357"/>
    <property type="match status" value="1"/>
</dbReference>
<reference evidence="3" key="1">
    <citation type="submission" date="2023-12" db="EMBL/GenBank/DDBJ databases">
        <title>Dolosigranulum savutii sp. nov. isolated from human upper respiratory samples collected in Botswana.</title>
        <authorList>
            <person name="Kelly M.S."/>
        </authorList>
    </citation>
    <scope>NUCLEOTIDE SEQUENCE</scope>
    <source>
        <strain evidence="3">MSK294</strain>
        <strain evidence="2">MSK433</strain>
    </source>
</reference>
<dbReference type="KEGG" id="dst:VUQ06_08805"/>
<evidence type="ECO:0000259" key="1">
    <source>
        <dbReference type="Pfam" id="PF14267"/>
    </source>
</evidence>
<gene>
    <name evidence="3" type="ORF">VUQ06_08805</name>
    <name evidence="2" type="ORF">VUQ08_00670</name>
</gene>
<accession>A0AB74TZZ4</accession>
<dbReference type="AlphaFoldDB" id="A0AB74TZZ4"/>
<dbReference type="InterPro" id="IPR025579">
    <property type="entry name" value="DUF4357"/>
</dbReference>